<reference evidence="1" key="1">
    <citation type="journal article" date="2021" name="Front. Microbiol.">
        <title>Generation of Tetracycline and Rifamycin Resistant Chlamydia Suis Recombinants.</title>
        <authorList>
            <person name="Marti H."/>
            <person name="Bommana S."/>
            <person name="Read T.D."/>
            <person name="Pesch T."/>
            <person name="Prahauser B."/>
            <person name="Dean D."/>
            <person name="Borel N."/>
        </authorList>
    </citation>
    <scope>NUCLEOTIDE SEQUENCE</scope>
    <source>
        <strain evidence="1">208.1</strain>
    </source>
</reference>
<dbReference type="Proteomes" id="UP000825134">
    <property type="component" value="Chromosome"/>
</dbReference>
<evidence type="ECO:0008006" key="3">
    <source>
        <dbReference type="Google" id="ProtNLM"/>
    </source>
</evidence>
<organism evidence="1 2">
    <name type="scientific">Chlamydia suis</name>
    <dbReference type="NCBI Taxonomy" id="83559"/>
    <lineage>
        <taxon>Bacteria</taxon>
        <taxon>Pseudomonadati</taxon>
        <taxon>Chlamydiota</taxon>
        <taxon>Chlamydiia</taxon>
        <taxon>Chlamydiales</taxon>
        <taxon>Chlamydiaceae</taxon>
        <taxon>Chlamydia/Chlamydophila group</taxon>
        <taxon>Chlamydia</taxon>
    </lineage>
</organism>
<gene>
    <name evidence="1" type="ORF">INQ84_01635</name>
</gene>
<dbReference type="RefSeq" id="WP_219664806.1">
    <property type="nucleotide sequence ID" value="NZ_CP063064.1"/>
</dbReference>
<protein>
    <recommendedName>
        <fullName evidence="3">Effector from type III secretion system family protein</fullName>
    </recommendedName>
</protein>
<dbReference type="AlphaFoldDB" id="A0AAQ0J723"/>
<evidence type="ECO:0000313" key="1">
    <source>
        <dbReference type="EMBL" id="QYC74686.1"/>
    </source>
</evidence>
<proteinExistence type="predicted"/>
<evidence type="ECO:0000313" key="2">
    <source>
        <dbReference type="Proteomes" id="UP000825134"/>
    </source>
</evidence>
<dbReference type="Pfam" id="PF04518">
    <property type="entry name" value="Effector_1"/>
    <property type="match status" value="1"/>
</dbReference>
<dbReference type="EMBL" id="CP063185">
    <property type="protein sequence ID" value="QYC74686.1"/>
    <property type="molecule type" value="Genomic_DNA"/>
</dbReference>
<name>A0AAQ0J723_9CHLA</name>
<dbReference type="InterPro" id="IPR007606">
    <property type="entry name" value="T3SS_effector"/>
</dbReference>
<accession>A0AAQ0J723</accession>
<sequence>MSLQPTSISFSKNITAALVGEQIDAAAVYMPQAVFFFHQLDEKSKGLKRALGLLEELDLEKFTPFLESAPAIVATEKSGKISADGIEIAGSLTAEEILADPNKAAAQVFGEGLADSFADWLTLSENGGIQDPLPIEQELVAKYQAELNTLRNKLKQFALTDEEYKRLYAIPQNFVKEIESLKNDNNIRLIPKSKVTNFWQNMMLTYNSVTSLSEPVSDAMNTAMADYSLYIERATKAASLIREITNTIKDIFNPVWDLRNQNNVVFNLTGADYNALEGNMIQSLLSFAGLFRQLMSRTSTVDEIGELYPKNIQNQDVIHTAIDEYVNSLANLKANDQVQLNGLLSLVYAYYSGTLGFAQKDVFDQVLVTLTDYSSFLEREIQYWIPRETSSFKVSDQALKTFKEKPSGAYNGIYLFDSKGLETNLFNPTYFFDVVSLMTKDPSKTMSREDYNKVITASESSIKKINEAIAVWEAAITECNTKKAKLDPVGLKYFDAMGLAKQTFIETSPIQMVYASLMLDRYLPNQQYTLETLGSQMTFSNKAARYLNEIIQHAVSFQTADVYYSLGMYLRQMNQQVFPEVISRAYDTVKQEIERSRADLFHCKKALEEINKLATSVKADTELTSSQRAELLETLASYAFEFKNLHHNLSNVYVMISKVQISGVKNPDDVDEAFTANIGTKDFDTWIQQLTTFESAVIEGGRNGVMPGGEQQVLQSLESKQQDYTSFNQNQQLALQMESAAIQQEWTMVAAALALMNQIFAKLIRRFK</sequence>